<gene>
    <name evidence="1" type="ORF">M9H77_10560</name>
</gene>
<sequence>MSKSSKEKMGFPHFLVSVIFLLVIYSVPAFSENEEELRALMDFKASLDPENKFLTSWRANGDPCDGSFEGLACNEKGQVANISLQGKGLSGKLSSAVGRLRHLTGLYLHYNALYGEIPREMSNLSELSDLYLNVNNLSGEIPSELGDLANLQVLQLCYNRFSGSIPTQLGSLKKLNVLALQFNELSGAIPASLGDLGVLMRLDLSFNRLFGSIPTKVADAPLLEVLDVRNNSLSGNVPLALKRLDRGFQFKNNPGLCGSGFSSLRACSSSDNPTLNRPEPYGGSSSNGFPRKEIPETANLRLNCSGSHCSNASKASMASVIVGVIVVTVIVSAIGLLTFTHLRRNKQKLGNASDVSDSSLSIDQSKEIHRKNGSPLISLEYSNGWDPLAEGRRYGEVSQDVIQSFRFNLEEVESATQYFAEKNLLGKSNFSAVYKGTLRDGSVVAIKSISKTSCKSEESEFLKGLNMLSSLRHENVIRLRGFCCSRGRKECFLVYDYVPNGNLLKYLDVEDGADHILEWSTRVSIVIGIAKGIDYLHEYRVNKPAIIHQNISAANVLIDHRCKPLLSDSGLHKLLTNDTVFSALKISAAMGYLAPEYTNTGRFTDKSDIYAFGILVFQIISGARKVTSAMRAATELGRVQDFIDKNLHGRFSEPEALRLAKVALKCTRESPEERPNMERIIQELGSCISSIH</sequence>
<reference evidence="2" key="1">
    <citation type="journal article" date="2023" name="Nat. Plants">
        <title>Single-cell RNA sequencing provides a high-resolution roadmap for understanding the multicellular compartmentation of specialized metabolism.</title>
        <authorList>
            <person name="Sun S."/>
            <person name="Shen X."/>
            <person name="Li Y."/>
            <person name="Li Y."/>
            <person name="Wang S."/>
            <person name="Li R."/>
            <person name="Zhang H."/>
            <person name="Shen G."/>
            <person name="Guo B."/>
            <person name="Wei J."/>
            <person name="Xu J."/>
            <person name="St-Pierre B."/>
            <person name="Chen S."/>
            <person name="Sun C."/>
        </authorList>
    </citation>
    <scope>NUCLEOTIDE SEQUENCE [LARGE SCALE GENOMIC DNA]</scope>
</reference>
<accession>A0ACC0BC30</accession>
<evidence type="ECO:0000313" key="2">
    <source>
        <dbReference type="Proteomes" id="UP001060085"/>
    </source>
</evidence>
<organism evidence="1 2">
    <name type="scientific">Catharanthus roseus</name>
    <name type="common">Madagascar periwinkle</name>
    <name type="synonym">Vinca rosea</name>
    <dbReference type="NCBI Taxonomy" id="4058"/>
    <lineage>
        <taxon>Eukaryota</taxon>
        <taxon>Viridiplantae</taxon>
        <taxon>Streptophyta</taxon>
        <taxon>Embryophyta</taxon>
        <taxon>Tracheophyta</taxon>
        <taxon>Spermatophyta</taxon>
        <taxon>Magnoliopsida</taxon>
        <taxon>eudicotyledons</taxon>
        <taxon>Gunneridae</taxon>
        <taxon>Pentapetalae</taxon>
        <taxon>asterids</taxon>
        <taxon>lamiids</taxon>
        <taxon>Gentianales</taxon>
        <taxon>Apocynaceae</taxon>
        <taxon>Rauvolfioideae</taxon>
        <taxon>Vinceae</taxon>
        <taxon>Catharanthinae</taxon>
        <taxon>Catharanthus</taxon>
    </lineage>
</organism>
<comment type="caution">
    <text evidence="1">The sequence shown here is derived from an EMBL/GenBank/DDBJ whole genome shotgun (WGS) entry which is preliminary data.</text>
</comment>
<keyword evidence="2" id="KW-1185">Reference proteome</keyword>
<proteinExistence type="predicted"/>
<evidence type="ECO:0000313" key="1">
    <source>
        <dbReference type="EMBL" id="KAI5670196.1"/>
    </source>
</evidence>
<dbReference type="EMBL" id="CM044703">
    <property type="protein sequence ID" value="KAI5670196.1"/>
    <property type="molecule type" value="Genomic_DNA"/>
</dbReference>
<protein>
    <submittedName>
        <fullName evidence="1">Uncharacterized protein</fullName>
    </submittedName>
</protein>
<name>A0ACC0BC30_CATRO</name>
<dbReference type="Proteomes" id="UP001060085">
    <property type="component" value="Linkage Group LG03"/>
</dbReference>